<name>A0A397Z4F6_BRACM</name>
<sequence length="170" mass="19206">MSLPVSAMVFSENNVRVAEERYRRGNPKGALEVLHALTFVFPNTSTNHRKISQVYLAHQIHWRFINASSFTLHDVLGLPPFCSYQTARRQYMNIVAKLCPEKNKSVAAKLAFKIINATWMALYGPEEGSGVGNIERELGIMFQEDEPPHQSVREGKRPCVNIIDTDSDSD</sequence>
<proteinExistence type="predicted"/>
<dbReference type="EMBL" id="CM010633">
    <property type="protein sequence ID" value="RID57193.1"/>
    <property type="molecule type" value="Genomic_DNA"/>
</dbReference>
<evidence type="ECO:0008006" key="5">
    <source>
        <dbReference type="Google" id="ProtNLM"/>
    </source>
</evidence>
<reference evidence="3" key="2">
    <citation type="submission" date="2018-11" db="EMBL/GenBank/DDBJ databases">
        <authorList>
            <consortium name="Genoscope - CEA"/>
            <person name="William W."/>
        </authorList>
    </citation>
    <scope>NUCLEOTIDE SEQUENCE</scope>
</reference>
<dbReference type="EMBL" id="LR031569">
    <property type="protein sequence ID" value="VDC65271.1"/>
    <property type="molecule type" value="Genomic_DNA"/>
</dbReference>
<dbReference type="InterPro" id="IPR001623">
    <property type="entry name" value="DnaJ_domain"/>
</dbReference>
<evidence type="ECO:0000313" key="2">
    <source>
        <dbReference type="EMBL" id="RID57193.1"/>
    </source>
</evidence>
<reference evidence="2 4" key="1">
    <citation type="submission" date="2018-06" db="EMBL/GenBank/DDBJ databases">
        <title>WGS assembly of Brassica rapa FPsc.</title>
        <authorList>
            <person name="Bowman J."/>
            <person name="Kohchi T."/>
            <person name="Yamato K."/>
            <person name="Jenkins J."/>
            <person name="Shu S."/>
            <person name="Ishizaki K."/>
            <person name="Yamaoka S."/>
            <person name="Nishihama R."/>
            <person name="Nakamura Y."/>
            <person name="Berger F."/>
            <person name="Adam C."/>
            <person name="Aki S."/>
            <person name="Althoff F."/>
            <person name="Araki T."/>
            <person name="Arteaga-Vazquez M."/>
            <person name="Balasubrmanian S."/>
            <person name="Bauer D."/>
            <person name="Boehm C."/>
            <person name="Briginshaw L."/>
            <person name="Caballero-Perez J."/>
            <person name="Catarino B."/>
            <person name="Chen F."/>
            <person name="Chiyoda S."/>
            <person name="Chovatia M."/>
            <person name="Davies K."/>
            <person name="Delmans M."/>
            <person name="Demura T."/>
            <person name="Dierschke T."/>
            <person name="Dolan L."/>
            <person name="Dorantes-Acosta A."/>
            <person name="Eklund D."/>
            <person name="Florent S."/>
            <person name="Flores-Sandoval E."/>
            <person name="Fujiyama A."/>
            <person name="Fukuzawa H."/>
            <person name="Galik B."/>
            <person name="Grimanelli D."/>
            <person name="Grimwood J."/>
            <person name="Grossniklaus U."/>
            <person name="Hamada T."/>
            <person name="Haseloff J."/>
            <person name="Hetherington A."/>
            <person name="Higo A."/>
            <person name="Hirakawa Y."/>
            <person name="Hundley H."/>
            <person name="Ikeda Y."/>
            <person name="Inoue K."/>
            <person name="Inoue S."/>
            <person name="Ishida S."/>
            <person name="Jia Q."/>
            <person name="Kakita M."/>
            <person name="Kanazawa T."/>
            <person name="Kawai Y."/>
            <person name="Kawashima T."/>
            <person name="Kennedy M."/>
            <person name="Kinose K."/>
            <person name="Kinoshita T."/>
            <person name="Kohara Y."/>
            <person name="Koide E."/>
            <person name="Komatsu K."/>
            <person name="Kopischke S."/>
            <person name="Kubo M."/>
            <person name="Kyozuka J."/>
            <person name="Lagercrantz U."/>
            <person name="Lin S."/>
            <person name="Lindquist E."/>
            <person name="Lipzen A."/>
            <person name="Lu C."/>
            <person name="Luna E."/>
            <person name="Martienssen R."/>
            <person name="Minamino N."/>
            <person name="Mizutani M."/>
            <person name="Mizutani M."/>
            <person name="Mochizuki N."/>
            <person name="Monte I."/>
            <person name="Mosher R."/>
            <person name="Nagasaki H."/>
            <person name="Nakagami H."/>
            <person name="Naramoto S."/>
            <person name="Nishitani K."/>
            <person name="Ohtani M."/>
            <person name="Okamoto T."/>
            <person name="Okumura M."/>
            <person name="Phillips J."/>
            <person name="Pollak B."/>
            <person name="Reinders A."/>
            <person name="Roevekamp M."/>
            <person name="Sano R."/>
            <person name="Sawa S."/>
            <person name="Schmid M."/>
            <person name="Shirakawa M."/>
            <person name="Solano R."/>
            <person name="Spunde A."/>
            <person name="Suetsugu N."/>
            <person name="Sugano S."/>
            <person name="Sugiyama A."/>
            <person name="Sun R."/>
            <person name="Suzuki Y."/>
            <person name="Takenaka M."/>
            <person name="Takezawa D."/>
            <person name="Tomogane H."/>
            <person name="Tsuzuki M."/>
            <person name="Ueda T."/>
            <person name="Umeda M."/>
            <person name="Ward J."/>
            <person name="Watanabe Y."/>
            <person name="Yazaki K."/>
            <person name="Yokoyama R."/>
            <person name="Yoshitake Y."/>
            <person name="Yotsui I."/>
            <person name="Zachgo S."/>
            <person name="Schmutz J."/>
        </authorList>
    </citation>
    <scope>NUCLEOTIDE SEQUENCE [LARGE SCALE GENOMIC DNA]</scope>
    <source>
        <strain evidence="4">cv. B-3</strain>
    </source>
</reference>
<accession>A0A397Z4F6</accession>
<dbReference type="EMBL" id="LS974622">
    <property type="protein sequence ID" value="CAG7868385.1"/>
    <property type="molecule type" value="Genomic_DNA"/>
</dbReference>
<dbReference type="Gramene" id="A06p06250.2_BraZ1">
    <property type="protein sequence ID" value="A06p06250.2_BraZ1.CDS.1"/>
    <property type="gene ID" value="A06g06250.2_BraZ1"/>
</dbReference>
<dbReference type="PANTHER" id="PTHR44137">
    <property type="entry name" value="BNAC03G44070D PROTEIN"/>
    <property type="match status" value="1"/>
</dbReference>
<evidence type="ECO:0000313" key="1">
    <source>
        <dbReference type="EMBL" id="CAG7868385.1"/>
    </source>
</evidence>
<dbReference type="CDD" id="cd06257">
    <property type="entry name" value="DnaJ"/>
    <property type="match status" value="1"/>
</dbReference>
<dbReference type="Proteomes" id="UP000264353">
    <property type="component" value="Chromosome A6"/>
</dbReference>
<evidence type="ECO:0000313" key="4">
    <source>
        <dbReference type="Proteomes" id="UP000264353"/>
    </source>
</evidence>
<dbReference type="AlphaFoldDB" id="A0A397Z4F6"/>
<gene>
    <name evidence="3" type="ORF">BRAA06T23811Z</name>
    <name evidence="1" type="ORF">BRAPAZ1V2_A06P06250.2</name>
    <name evidence="2" type="ORF">BRARA_F00586</name>
</gene>
<dbReference type="SUPFAM" id="SSF46565">
    <property type="entry name" value="Chaperone J-domain"/>
    <property type="match status" value="1"/>
</dbReference>
<dbReference type="Proteomes" id="UP000694005">
    <property type="component" value="Chromosome A06"/>
</dbReference>
<dbReference type="InterPro" id="IPR036869">
    <property type="entry name" value="J_dom_sf"/>
</dbReference>
<dbReference type="OrthoDB" id="10250354at2759"/>
<protein>
    <recommendedName>
        <fullName evidence="5">J domain-containing protein</fullName>
    </recommendedName>
</protein>
<organism evidence="2 4">
    <name type="scientific">Brassica campestris</name>
    <name type="common">Field mustard</name>
    <dbReference type="NCBI Taxonomy" id="3711"/>
    <lineage>
        <taxon>Eukaryota</taxon>
        <taxon>Viridiplantae</taxon>
        <taxon>Streptophyta</taxon>
        <taxon>Embryophyta</taxon>
        <taxon>Tracheophyta</taxon>
        <taxon>Spermatophyta</taxon>
        <taxon>Magnoliopsida</taxon>
        <taxon>eudicotyledons</taxon>
        <taxon>Gunneridae</taxon>
        <taxon>Pentapetalae</taxon>
        <taxon>rosids</taxon>
        <taxon>malvids</taxon>
        <taxon>Brassicales</taxon>
        <taxon>Brassicaceae</taxon>
        <taxon>Brassiceae</taxon>
        <taxon>Brassica</taxon>
    </lineage>
</organism>
<dbReference type="Gene3D" id="1.10.287.110">
    <property type="entry name" value="DnaJ domain"/>
    <property type="match status" value="1"/>
</dbReference>
<dbReference type="KEGG" id="brp:103871654"/>
<evidence type="ECO:0000313" key="3">
    <source>
        <dbReference type="EMBL" id="VDC65271.1"/>
    </source>
</evidence>
<dbReference type="PANTHER" id="PTHR44137:SF32">
    <property type="entry name" value="DNAJ HEAT SHOCK AMINO-TERMINAL DOMAIN PROTEIN"/>
    <property type="match status" value="1"/>
</dbReference>